<dbReference type="Proteomes" id="UP001054811">
    <property type="component" value="Chromosome"/>
</dbReference>
<evidence type="ECO:0000313" key="2">
    <source>
        <dbReference type="EMBL" id="UUT35403.1"/>
    </source>
</evidence>
<gene>
    <name evidence="2" type="ORF">L2X98_18480</name>
</gene>
<keyword evidence="3" id="KW-1185">Reference proteome</keyword>
<dbReference type="RefSeq" id="WP_259611991.1">
    <property type="nucleotide sequence ID" value="NZ_CP091139.2"/>
</dbReference>
<name>A0ABY5NJR5_9MICO</name>
<feature type="region of interest" description="Disordered" evidence="1">
    <location>
        <begin position="1"/>
        <end position="23"/>
    </location>
</feature>
<feature type="region of interest" description="Disordered" evidence="1">
    <location>
        <begin position="155"/>
        <end position="210"/>
    </location>
</feature>
<reference evidence="2" key="1">
    <citation type="submission" date="2022-01" db="EMBL/GenBank/DDBJ databases">
        <title>Microbacterium eymi and Microbacterium rhizovicinus sp. nov., isolated from the rhizospheric soil of Elymus tsukushiensis, a plant native to the Dokdo Islands, Republic of Korea.</title>
        <authorList>
            <person name="Hwang Y.J."/>
        </authorList>
    </citation>
    <scope>NUCLEOTIDE SEQUENCE</scope>
    <source>
        <strain evidence="2">KUDC0405</strain>
    </source>
</reference>
<accession>A0ABY5NJR5</accession>
<evidence type="ECO:0000313" key="3">
    <source>
        <dbReference type="Proteomes" id="UP001054811"/>
    </source>
</evidence>
<protein>
    <submittedName>
        <fullName evidence="2">Uncharacterized protein</fullName>
    </submittedName>
</protein>
<organism evidence="2 3">
    <name type="scientific">Microbacterium elymi</name>
    <dbReference type="NCBI Taxonomy" id="2909587"/>
    <lineage>
        <taxon>Bacteria</taxon>
        <taxon>Bacillati</taxon>
        <taxon>Actinomycetota</taxon>
        <taxon>Actinomycetes</taxon>
        <taxon>Micrococcales</taxon>
        <taxon>Microbacteriaceae</taxon>
        <taxon>Microbacterium</taxon>
    </lineage>
</organism>
<evidence type="ECO:0000256" key="1">
    <source>
        <dbReference type="SAM" id="MobiDB-lite"/>
    </source>
</evidence>
<proteinExistence type="predicted"/>
<sequence length="210" mass="22243">MSVPVSAPLAPDDAGRRGRPVAPGWRDLVEASPAARSRGTALALGVELRQRHPRGRTQWAPRRVETATARSIATVGGELLVGLRPLERSTATGNWIRGEASWDAIRRGGPGFDPAHTRWLAELAQHRARHRLAGAAGRRLRLADAGHDRFVAALAAPGGRRSPRHPRGAHREGAGGAAGRHGDGGRPHRAGGRGAGPVASDHRRRRAGHA</sequence>
<dbReference type="EMBL" id="CP091139">
    <property type="protein sequence ID" value="UUT35403.1"/>
    <property type="molecule type" value="Genomic_DNA"/>
</dbReference>